<dbReference type="InterPro" id="IPR037293">
    <property type="entry name" value="Gal_Oxidase_central_sf"/>
</dbReference>
<feature type="domain" description="Glyoxal oxidase N-terminal" evidence="1">
    <location>
        <begin position="15"/>
        <end position="61"/>
    </location>
</feature>
<dbReference type="InterPro" id="IPR015202">
    <property type="entry name" value="GO-like_E_set"/>
</dbReference>
<comment type="caution">
    <text evidence="3">The sequence shown here is derived from an EMBL/GenBank/DDBJ whole genome shotgun (WGS) entry which is preliminary data.</text>
</comment>
<dbReference type="EMBL" id="QGKX02002183">
    <property type="protein sequence ID" value="KAF3488481.1"/>
    <property type="molecule type" value="Genomic_DNA"/>
</dbReference>
<reference evidence="3" key="1">
    <citation type="submission" date="2019-12" db="EMBL/GenBank/DDBJ databases">
        <title>Genome sequencing and annotation of Brassica cretica.</title>
        <authorList>
            <person name="Studholme D.J."/>
            <person name="Sarris P."/>
        </authorList>
    </citation>
    <scope>NUCLEOTIDE SEQUENCE</scope>
    <source>
        <strain evidence="3">PFS-109/04</strain>
        <tissue evidence="3">Leaf</tissue>
    </source>
</reference>
<evidence type="ECO:0000313" key="4">
    <source>
        <dbReference type="Proteomes" id="UP000712600"/>
    </source>
</evidence>
<evidence type="ECO:0000259" key="1">
    <source>
        <dbReference type="Pfam" id="PF07250"/>
    </source>
</evidence>
<dbReference type="Pfam" id="PF09118">
    <property type="entry name" value="GO-like_E_set"/>
    <property type="match status" value="1"/>
</dbReference>
<evidence type="ECO:0008006" key="5">
    <source>
        <dbReference type="Google" id="ProtNLM"/>
    </source>
</evidence>
<dbReference type="CDD" id="cd02851">
    <property type="entry name" value="E_set_GO_C"/>
    <property type="match status" value="1"/>
</dbReference>
<dbReference type="Proteomes" id="UP000712600">
    <property type="component" value="Unassembled WGS sequence"/>
</dbReference>
<accession>A0A8S9MZA2</accession>
<feature type="domain" description="Galactose oxidase-like Early set" evidence="2">
    <location>
        <begin position="70"/>
        <end position="182"/>
    </location>
</feature>
<proteinExistence type="predicted"/>
<evidence type="ECO:0000313" key="3">
    <source>
        <dbReference type="EMBL" id="KAF3488481.1"/>
    </source>
</evidence>
<dbReference type="InterPro" id="IPR014756">
    <property type="entry name" value="Ig_E-set"/>
</dbReference>
<organism evidence="3 4">
    <name type="scientific">Brassica cretica</name>
    <name type="common">Mustard</name>
    <dbReference type="NCBI Taxonomy" id="69181"/>
    <lineage>
        <taxon>Eukaryota</taxon>
        <taxon>Viridiplantae</taxon>
        <taxon>Streptophyta</taxon>
        <taxon>Embryophyta</taxon>
        <taxon>Tracheophyta</taxon>
        <taxon>Spermatophyta</taxon>
        <taxon>Magnoliopsida</taxon>
        <taxon>eudicotyledons</taxon>
        <taxon>Gunneridae</taxon>
        <taxon>Pentapetalae</taxon>
        <taxon>rosids</taxon>
        <taxon>malvids</taxon>
        <taxon>Brassicales</taxon>
        <taxon>Brassicaceae</taxon>
        <taxon>Brassiceae</taxon>
        <taxon>Brassica</taxon>
    </lineage>
</organism>
<dbReference type="Gene3D" id="2.130.10.80">
    <property type="entry name" value="Galactose oxidase/kelch, beta-propeller"/>
    <property type="match status" value="1"/>
</dbReference>
<dbReference type="PANTHER" id="PTHR32208:SF101">
    <property type="entry name" value="GALACTOSE OXIDASE-LIKE EARLY SET DOMAIN-CONTAINING PROTEIN"/>
    <property type="match status" value="1"/>
</dbReference>
<dbReference type="Pfam" id="PF07250">
    <property type="entry name" value="Glyoxal_oxid_N"/>
    <property type="match status" value="1"/>
</dbReference>
<sequence length="184" mass="20576">MAIASIASIVFRTVVREKRATPILLRDGRVLVGGSNPHAFYNFTGVLFPTELSLEAFSPAYLEPEFAKLRPKIKSPKSQSTITYGMNLKVKFEVAGKVKGPVKVTMVFPSFTSHSFSMNQRLLVLDNVRVERTSSVFGALFGKSRNYEVQVRTPRSAIIAPPGYYMMFVVNQNIPSEGIWVRLQ</sequence>
<dbReference type="AlphaFoldDB" id="A0A8S9MZA2"/>
<evidence type="ECO:0000259" key="2">
    <source>
        <dbReference type="Pfam" id="PF09118"/>
    </source>
</evidence>
<dbReference type="Gene3D" id="2.60.40.10">
    <property type="entry name" value="Immunoglobulins"/>
    <property type="match status" value="1"/>
</dbReference>
<dbReference type="InterPro" id="IPR013783">
    <property type="entry name" value="Ig-like_fold"/>
</dbReference>
<name>A0A8S9MZA2_BRACR</name>
<dbReference type="SUPFAM" id="SSF81296">
    <property type="entry name" value="E set domains"/>
    <property type="match status" value="1"/>
</dbReference>
<dbReference type="PANTHER" id="PTHR32208">
    <property type="entry name" value="SECRETED PROTEIN-RELATED"/>
    <property type="match status" value="1"/>
</dbReference>
<dbReference type="InterPro" id="IPR009880">
    <property type="entry name" value="Glyoxal_oxidase_N"/>
</dbReference>
<gene>
    <name evidence="3" type="ORF">F2Q69_00054911</name>
</gene>
<protein>
    <recommendedName>
        <fullName evidence="5">Galactose oxidase-like Early set domain-containing protein</fullName>
    </recommendedName>
</protein>